<protein>
    <submittedName>
        <fullName evidence="8">Peptidase M3A and M3B, thimet/oligopeptidase F</fullName>
    </submittedName>
</protein>
<dbReference type="RefSeq" id="WP_012155607.1">
    <property type="nucleotide sequence ID" value="NC_009901.1"/>
</dbReference>
<dbReference type="eggNOG" id="COG0339">
    <property type="taxonomic scope" value="Bacteria"/>
</dbReference>
<dbReference type="Pfam" id="PF01432">
    <property type="entry name" value="Peptidase_M3"/>
    <property type="match status" value="1"/>
</dbReference>
<evidence type="ECO:0000256" key="3">
    <source>
        <dbReference type="ARBA" id="ARBA00022801"/>
    </source>
</evidence>
<dbReference type="SUPFAM" id="SSF55486">
    <property type="entry name" value="Metalloproteases ('zincins'), catalytic domain"/>
    <property type="match status" value="1"/>
</dbReference>
<accession>A8H556</accession>
<dbReference type="STRING" id="398579.Spea_2373"/>
<comment type="cofactor">
    <cofactor evidence="6">
        <name>Zn(2+)</name>
        <dbReference type="ChEBI" id="CHEBI:29105"/>
    </cofactor>
    <text evidence="6">Binds 1 zinc ion.</text>
</comment>
<evidence type="ECO:0000256" key="5">
    <source>
        <dbReference type="ARBA" id="ARBA00023049"/>
    </source>
</evidence>
<dbReference type="InterPro" id="IPR001567">
    <property type="entry name" value="Pept_M3A_M3B_dom"/>
</dbReference>
<keyword evidence="1 6" id="KW-0645">Protease</keyword>
<dbReference type="Proteomes" id="UP000002608">
    <property type="component" value="Chromosome"/>
</dbReference>
<evidence type="ECO:0000313" key="8">
    <source>
        <dbReference type="EMBL" id="ABV87693.1"/>
    </source>
</evidence>
<evidence type="ECO:0000256" key="2">
    <source>
        <dbReference type="ARBA" id="ARBA00022723"/>
    </source>
</evidence>
<proteinExistence type="inferred from homology"/>
<gene>
    <name evidence="8" type="ordered locus">Spea_2373</name>
</gene>
<keyword evidence="9" id="KW-1185">Reference proteome</keyword>
<keyword evidence="5 6" id="KW-0482">Metalloprotease</keyword>
<dbReference type="KEGG" id="spl:Spea_2373"/>
<dbReference type="GO" id="GO:0004222">
    <property type="term" value="F:metalloendopeptidase activity"/>
    <property type="evidence" value="ECO:0007669"/>
    <property type="project" value="InterPro"/>
</dbReference>
<keyword evidence="4 6" id="KW-0862">Zinc</keyword>
<dbReference type="GO" id="GO:0006508">
    <property type="term" value="P:proteolysis"/>
    <property type="evidence" value="ECO:0007669"/>
    <property type="project" value="UniProtKB-KW"/>
</dbReference>
<comment type="similarity">
    <text evidence="6">Belongs to the peptidase M3 family.</text>
</comment>
<keyword evidence="2 6" id="KW-0479">Metal-binding</keyword>
<reference evidence="8 9" key="1">
    <citation type="submission" date="2007-10" db="EMBL/GenBank/DDBJ databases">
        <title>Complete sequence of Shewanella pealeana ATCC 700345.</title>
        <authorList>
            <consortium name="US DOE Joint Genome Institute"/>
            <person name="Copeland A."/>
            <person name="Lucas S."/>
            <person name="Lapidus A."/>
            <person name="Barry K."/>
            <person name="Glavina del Rio T."/>
            <person name="Dalin E."/>
            <person name="Tice H."/>
            <person name="Pitluck S."/>
            <person name="Chertkov O."/>
            <person name="Brettin T."/>
            <person name="Bruce D."/>
            <person name="Detter J.C."/>
            <person name="Han C."/>
            <person name="Schmutz J."/>
            <person name="Larimer F."/>
            <person name="Land M."/>
            <person name="Hauser L."/>
            <person name="Kyrpides N."/>
            <person name="Kim E."/>
            <person name="Zhao J.-S.Z."/>
            <person name="Manno D."/>
            <person name="Hawari J."/>
            <person name="Richardson P."/>
        </authorList>
    </citation>
    <scope>NUCLEOTIDE SEQUENCE [LARGE SCALE GENOMIC DNA]</scope>
    <source>
        <strain evidence="9">ATCC 700345 / ANG-SQ1</strain>
    </source>
</reference>
<name>A8H556_SHEPA</name>
<evidence type="ECO:0000256" key="1">
    <source>
        <dbReference type="ARBA" id="ARBA00022670"/>
    </source>
</evidence>
<dbReference type="Gene3D" id="1.10.1370.10">
    <property type="entry name" value="Neurolysin, domain 3"/>
    <property type="match status" value="1"/>
</dbReference>
<dbReference type="InterPro" id="IPR024077">
    <property type="entry name" value="Neurolysin/TOP_dom2"/>
</dbReference>
<feature type="domain" description="Peptidase M3A/M3B catalytic" evidence="7">
    <location>
        <begin position="203"/>
        <end position="276"/>
    </location>
</feature>
<dbReference type="EMBL" id="CP000851">
    <property type="protein sequence ID" value="ABV87693.1"/>
    <property type="molecule type" value="Genomic_DNA"/>
</dbReference>
<evidence type="ECO:0000313" key="9">
    <source>
        <dbReference type="Proteomes" id="UP000002608"/>
    </source>
</evidence>
<evidence type="ECO:0000256" key="6">
    <source>
        <dbReference type="RuleBase" id="RU003435"/>
    </source>
</evidence>
<organism evidence="8 9">
    <name type="scientific">Shewanella pealeana (strain ATCC 700345 / ANG-SQ1)</name>
    <dbReference type="NCBI Taxonomy" id="398579"/>
    <lineage>
        <taxon>Bacteria</taxon>
        <taxon>Pseudomonadati</taxon>
        <taxon>Pseudomonadota</taxon>
        <taxon>Gammaproteobacteria</taxon>
        <taxon>Alteromonadales</taxon>
        <taxon>Shewanellaceae</taxon>
        <taxon>Shewanella</taxon>
    </lineage>
</organism>
<dbReference type="AlphaFoldDB" id="A8H556"/>
<sequence length="580" mass="66243">MQKYTSVPTVKQFTWLLSPLLFFVCWFNTAALAAVSPIPLLVEQCMAYRFPDKPFNHASDSRTLAVKLERDLIGFFNINDRIKYYRQFSLTYADRERLLQCQLYLADELALFFKSTQFQSIRFKLAESDNPDVQALAMRINRIANNTEAPKYKAQLHTAQAAFKQGVSSQSLSLNFANNSCKLPQNKDATKGADFNGSLASYLIKQPDQQCRKEVWQAYQARASIKNKSSLDLIKDLRQQQAKHYGFNDFASEQLDQQWLSNPSLVAEFLRVQTQQIGIAPWDLGFVLSKARSTSVEPVLAEQWLIQIAAKLEAFGIAVTPINERVYRAYLDGRLMGEIYLSHAKTIGVKRIRQLVVGQQFGQVELLLKPELDSYQQQSAVIESMAKIITQFASGQPFYLNNTIGETQDTAQIDTLWLQQYLQNQLMPKLAADSREAIVLKYAKQLQVFRAKVALNTYLAPGSLLKFDLHHAFTQAFSANWDNIKDAPYTFSAIVYEGPLYYQKIWQQALANVIYQSTKDCQNQKLVFDYLVVNESSNSIANILQLLFDGPLTNDSFIKRTQHALNHQDQHPRRCSLLRK</sequence>
<keyword evidence="3 6" id="KW-0378">Hydrolase</keyword>
<dbReference type="OrthoDB" id="6252753at2"/>
<dbReference type="GO" id="GO:0046872">
    <property type="term" value="F:metal ion binding"/>
    <property type="evidence" value="ECO:0007669"/>
    <property type="project" value="UniProtKB-UniRule"/>
</dbReference>
<evidence type="ECO:0000256" key="4">
    <source>
        <dbReference type="ARBA" id="ARBA00022833"/>
    </source>
</evidence>
<evidence type="ECO:0000259" key="7">
    <source>
        <dbReference type="Pfam" id="PF01432"/>
    </source>
</evidence>
<dbReference type="HOGENOM" id="CLU_470811_0_0_6"/>